<name>S5TIF3_9GAMM</name>
<keyword evidence="10" id="KW-0010">Activator</keyword>
<dbReference type="GO" id="GO:0032993">
    <property type="term" value="C:protein-DNA complex"/>
    <property type="evidence" value="ECO:0007669"/>
    <property type="project" value="TreeGrafter"/>
</dbReference>
<feature type="DNA-binding region" description="OmpR/PhoB-type" evidence="14">
    <location>
        <begin position="130"/>
        <end position="228"/>
    </location>
</feature>
<dbReference type="InterPro" id="IPR011006">
    <property type="entry name" value="CheY-like_superfamily"/>
</dbReference>
<dbReference type="PROSITE" id="PS50110">
    <property type="entry name" value="RESPONSE_REGULATORY"/>
    <property type="match status" value="1"/>
</dbReference>
<comment type="function">
    <text evidence="12">This protein is a positive regulator for the phosphate regulon. Transcription of this operon is positively regulated by PhoB and PhoR when phosphate is limited.</text>
</comment>
<dbReference type="GO" id="GO:0005829">
    <property type="term" value="C:cytosol"/>
    <property type="evidence" value="ECO:0007669"/>
    <property type="project" value="TreeGrafter"/>
</dbReference>
<reference evidence="18" key="2">
    <citation type="journal article" date="2016" name="Environ. Microbiol. Rep.">
        <title>Analysis of defence systems and a conjugative IncP-1 plasmid in the marine polyaromatic hydrocarbons-degrading bacterium Cycloclasticus sp. 78-ME.</title>
        <authorList>
            <person name="Yakimov M.M."/>
            <person name="Crisafi F."/>
            <person name="Messina E."/>
            <person name="Smedile F."/>
            <person name="Lopatina A."/>
            <person name="Denaro R."/>
            <person name="Pieper D.H."/>
            <person name="Golyshin P.N."/>
            <person name="Giuliano L."/>
        </authorList>
    </citation>
    <scope>NUCLEOTIDE SEQUENCE [LARGE SCALE GENOMIC DNA]</scope>
    <source>
        <strain evidence="18">78-ME</strain>
    </source>
</reference>
<dbReference type="GO" id="GO:0000976">
    <property type="term" value="F:transcription cis-regulatory region binding"/>
    <property type="evidence" value="ECO:0007669"/>
    <property type="project" value="TreeGrafter"/>
</dbReference>
<comment type="subcellular location">
    <subcellularLocation>
        <location evidence="1">Cytoplasm</location>
    </subcellularLocation>
</comment>
<dbReference type="InterPro" id="IPR016032">
    <property type="entry name" value="Sig_transdc_resp-reg_C-effctor"/>
</dbReference>
<dbReference type="InterPro" id="IPR001867">
    <property type="entry name" value="OmpR/PhoB-type_DNA-bd"/>
</dbReference>
<feature type="domain" description="Response regulatory" evidence="15">
    <location>
        <begin position="5"/>
        <end position="121"/>
    </location>
</feature>
<dbReference type="InterPro" id="IPR039420">
    <property type="entry name" value="WalR-like"/>
</dbReference>
<evidence type="ECO:0000256" key="14">
    <source>
        <dbReference type="PROSITE-ProRule" id="PRU01091"/>
    </source>
</evidence>
<sequence length="231" mass="26278">METMNVLMVEDDEDIGEMLQLSLQTNNIEVTWCKDVMRAQESLRDTTPDIILLDWMLPGISGPDWIKFLKNQEENKRIPIILLTARSAEEDKVSGLETGADDYVTKPFSVQELIARMKAVLRRSSTENETGVISIGPLFIDPSSHRVTINKVDLMMSPTEYKLLSFFATNPNKVFSRNQLLDNVWGDNVYVEDRTVDVHIRRLRRILDAQGCADLVQTVRGFGYKLVNLSA</sequence>
<protein>
    <recommendedName>
        <fullName evidence="2">Phosphate regulon transcriptional regulatory protein PhoB</fullName>
    </recommendedName>
</protein>
<dbReference type="RefSeq" id="WP_020933126.1">
    <property type="nucleotide sequence ID" value="NC_021917.1"/>
</dbReference>
<evidence type="ECO:0000256" key="8">
    <source>
        <dbReference type="ARBA" id="ARBA00023015"/>
    </source>
</evidence>
<dbReference type="Gene3D" id="3.40.50.2300">
    <property type="match status" value="1"/>
</dbReference>
<proteinExistence type="predicted"/>
<dbReference type="PANTHER" id="PTHR48111">
    <property type="entry name" value="REGULATOR OF RPOS"/>
    <property type="match status" value="1"/>
</dbReference>
<dbReference type="Pfam" id="PF00486">
    <property type="entry name" value="Trans_reg_C"/>
    <property type="match status" value="1"/>
</dbReference>
<dbReference type="GO" id="GO:0006355">
    <property type="term" value="P:regulation of DNA-templated transcription"/>
    <property type="evidence" value="ECO:0007669"/>
    <property type="project" value="InterPro"/>
</dbReference>
<gene>
    <name evidence="17" type="ORF">CYCME_2362</name>
</gene>
<dbReference type="SUPFAM" id="SSF46894">
    <property type="entry name" value="C-terminal effector domain of the bipartite response regulators"/>
    <property type="match status" value="1"/>
</dbReference>
<evidence type="ECO:0000256" key="12">
    <source>
        <dbReference type="ARBA" id="ARBA00024735"/>
    </source>
</evidence>
<dbReference type="SMART" id="SM00862">
    <property type="entry name" value="Trans_reg_C"/>
    <property type="match status" value="1"/>
</dbReference>
<dbReference type="FunFam" id="1.10.10.10:FF:000011">
    <property type="entry name" value="Phosphate regulon transcriptional regulator PhoB"/>
    <property type="match status" value="1"/>
</dbReference>
<dbReference type="Pfam" id="PF00072">
    <property type="entry name" value="Response_reg"/>
    <property type="match status" value="1"/>
</dbReference>
<dbReference type="PANTHER" id="PTHR48111:SF40">
    <property type="entry name" value="PHOSPHATE REGULON TRANSCRIPTIONAL REGULATORY PROTEIN PHOB"/>
    <property type="match status" value="1"/>
</dbReference>
<evidence type="ECO:0000256" key="11">
    <source>
        <dbReference type="ARBA" id="ARBA00023163"/>
    </source>
</evidence>
<keyword evidence="4" id="KW-0963">Cytoplasm</keyword>
<dbReference type="CDD" id="cd00383">
    <property type="entry name" value="trans_reg_C"/>
    <property type="match status" value="1"/>
</dbReference>
<evidence type="ECO:0000313" key="17">
    <source>
        <dbReference type="EMBL" id="AGS40672.1"/>
    </source>
</evidence>
<evidence type="ECO:0000313" key="18">
    <source>
        <dbReference type="Proteomes" id="UP000015380"/>
    </source>
</evidence>
<dbReference type="NCBIfam" id="TIGR02154">
    <property type="entry name" value="PhoB"/>
    <property type="match status" value="1"/>
</dbReference>
<evidence type="ECO:0000256" key="1">
    <source>
        <dbReference type="ARBA" id="ARBA00004496"/>
    </source>
</evidence>
<dbReference type="SMART" id="SM00448">
    <property type="entry name" value="REC"/>
    <property type="match status" value="1"/>
</dbReference>
<organism evidence="17 18">
    <name type="scientific">Cycloclasticus zancles 78-ME</name>
    <dbReference type="NCBI Taxonomy" id="1198232"/>
    <lineage>
        <taxon>Bacteria</taxon>
        <taxon>Pseudomonadati</taxon>
        <taxon>Pseudomonadota</taxon>
        <taxon>Gammaproteobacteria</taxon>
        <taxon>Thiotrichales</taxon>
        <taxon>Piscirickettsiaceae</taxon>
        <taxon>Cycloclasticus</taxon>
    </lineage>
</organism>
<dbReference type="Gene3D" id="1.10.10.10">
    <property type="entry name" value="Winged helix-like DNA-binding domain superfamily/Winged helix DNA-binding domain"/>
    <property type="match status" value="1"/>
</dbReference>
<evidence type="ECO:0000259" key="16">
    <source>
        <dbReference type="PROSITE" id="PS51755"/>
    </source>
</evidence>
<dbReference type="EMBL" id="CP005996">
    <property type="protein sequence ID" value="AGS40672.1"/>
    <property type="molecule type" value="Genomic_DNA"/>
</dbReference>
<dbReference type="eggNOG" id="COG0745">
    <property type="taxonomic scope" value="Bacteria"/>
</dbReference>
<dbReference type="Gene3D" id="6.10.250.690">
    <property type="match status" value="1"/>
</dbReference>
<keyword evidence="7" id="KW-0902">Two-component regulatory system</keyword>
<feature type="domain" description="OmpR/PhoB-type" evidence="16">
    <location>
        <begin position="130"/>
        <end position="228"/>
    </location>
</feature>
<evidence type="ECO:0000256" key="4">
    <source>
        <dbReference type="ARBA" id="ARBA00022490"/>
    </source>
</evidence>
<evidence type="ECO:0000256" key="7">
    <source>
        <dbReference type="ARBA" id="ARBA00023012"/>
    </source>
</evidence>
<keyword evidence="8" id="KW-0805">Transcription regulation</keyword>
<evidence type="ECO:0000256" key="2">
    <source>
        <dbReference type="ARBA" id="ARBA00013332"/>
    </source>
</evidence>
<dbReference type="KEGG" id="cza:CYCME_2362"/>
<keyword evidence="18" id="KW-1185">Reference proteome</keyword>
<keyword evidence="11" id="KW-0804">Transcription</keyword>
<evidence type="ECO:0000256" key="6">
    <source>
        <dbReference type="ARBA" id="ARBA00022592"/>
    </source>
</evidence>
<feature type="modified residue" description="4-aspartylphosphate" evidence="13">
    <location>
        <position position="54"/>
    </location>
</feature>
<evidence type="ECO:0000256" key="5">
    <source>
        <dbReference type="ARBA" id="ARBA00022553"/>
    </source>
</evidence>
<evidence type="ECO:0000256" key="9">
    <source>
        <dbReference type="ARBA" id="ARBA00023125"/>
    </source>
</evidence>
<reference evidence="17 18" key="1">
    <citation type="submission" date="2013-05" db="EMBL/GenBank/DDBJ databases">
        <title>Between feast and famine: a lifestyle of most important marine PAH-degrading bacterium Cycloclasticus sp. 7ME.</title>
        <authorList>
            <person name="Yakimov M.M."/>
            <person name="Messina E."/>
            <person name="Genovese M."/>
            <person name="Denaro R."/>
            <person name="Crisafi F."/>
            <person name="Russo D."/>
            <person name="Cappello S."/>
            <person name="Santisi S."/>
            <person name="Smedile F."/>
            <person name="Golyshina O.V."/>
            <person name="Tran H."/>
            <person name="Pieper D.H."/>
            <person name="Golyshin P.N."/>
            <person name="Giuliano L."/>
        </authorList>
    </citation>
    <scope>NUCLEOTIDE SEQUENCE [LARGE SCALE GENOMIC DNA]</scope>
    <source>
        <strain evidence="17 18">78-ME</strain>
    </source>
</reference>
<dbReference type="AlphaFoldDB" id="S5TIF3"/>
<keyword evidence="5 13" id="KW-0597">Phosphoprotein</keyword>
<keyword evidence="9 14" id="KW-0238">DNA-binding</keyword>
<keyword evidence="6" id="KW-0592">Phosphate transport</keyword>
<dbReference type="PATRIC" id="fig|1198232.3.peg.2328"/>
<dbReference type="InterPro" id="IPR001789">
    <property type="entry name" value="Sig_transdc_resp-reg_receiver"/>
</dbReference>
<dbReference type="PROSITE" id="PS51755">
    <property type="entry name" value="OMPR_PHOB"/>
    <property type="match status" value="1"/>
</dbReference>
<dbReference type="HOGENOM" id="CLU_000445_30_4_6"/>
<evidence type="ECO:0000256" key="13">
    <source>
        <dbReference type="PROSITE-ProRule" id="PRU00169"/>
    </source>
</evidence>
<keyword evidence="3" id="KW-0813">Transport</keyword>
<dbReference type="InterPro" id="IPR036388">
    <property type="entry name" value="WH-like_DNA-bd_sf"/>
</dbReference>
<evidence type="ECO:0000259" key="15">
    <source>
        <dbReference type="PROSITE" id="PS50110"/>
    </source>
</evidence>
<dbReference type="GO" id="GO:0006817">
    <property type="term" value="P:phosphate ion transport"/>
    <property type="evidence" value="ECO:0007669"/>
    <property type="project" value="UniProtKB-KW"/>
</dbReference>
<evidence type="ECO:0000256" key="10">
    <source>
        <dbReference type="ARBA" id="ARBA00023159"/>
    </source>
</evidence>
<evidence type="ECO:0000256" key="3">
    <source>
        <dbReference type="ARBA" id="ARBA00022448"/>
    </source>
</evidence>
<dbReference type="SUPFAM" id="SSF52172">
    <property type="entry name" value="CheY-like"/>
    <property type="match status" value="1"/>
</dbReference>
<dbReference type="Proteomes" id="UP000015380">
    <property type="component" value="Chromosome"/>
</dbReference>
<dbReference type="GO" id="GO:0000156">
    <property type="term" value="F:phosphorelay response regulator activity"/>
    <property type="evidence" value="ECO:0007669"/>
    <property type="project" value="InterPro"/>
</dbReference>
<accession>S5TIF3</accession>
<dbReference type="InterPro" id="IPR011879">
    <property type="entry name" value="Sig_transdc_resp-reg_PhoB"/>
</dbReference>